<reference evidence="1" key="1">
    <citation type="journal article" date="2021" name="New Phytol.">
        <title>Evolutionary innovations through gain and loss of genes in the ectomycorrhizal Boletales.</title>
        <authorList>
            <person name="Wu G."/>
            <person name="Miyauchi S."/>
            <person name="Morin E."/>
            <person name="Kuo A."/>
            <person name="Drula E."/>
            <person name="Varga T."/>
            <person name="Kohler A."/>
            <person name="Feng B."/>
            <person name="Cao Y."/>
            <person name="Lipzen A."/>
            <person name="Daum C."/>
            <person name="Hundley H."/>
            <person name="Pangilinan J."/>
            <person name="Johnson J."/>
            <person name="Barry K."/>
            <person name="LaButti K."/>
            <person name="Ng V."/>
            <person name="Ahrendt S."/>
            <person name="Min B."/>
            <person name="Choi I.G."/>
            <person name="Park H."/>
            <person name="Plett J.M."/>
            <person name="Magnuson J."/>
            <person name="Spatafora J.W."/>
            <person name="Nagy L.G."/>
            <person name="Henrissat B."/>
            <person name="Grigoriev I.V."/>
            <person name="Yang Z.L."/>
            <person name="Xu J."/>
            <person name="Martin F.M."/>
        </authorList>
    </citation>
    <scope>NUCLEOTIDE SEQUENCE</scope>
    <source>
        <strain evidence="1">ATCC 28755</strain>
    </source>
</reference>
<proteinExistence type="predicted"/>
<organism evidence="1 2">
    <name type="scientific">Hygrophoropsis aurantiaca</name>
    <dbReference type="NCBI Taxonomy" id="72124"/>
    <lineage>
        <taxon>Eukaryota</taxon>
        <taxon>Fungi</taxon>
        <taxon>Dikarya</taxon>
        <taxon>Basidiomycota</taxon>
        <taxon>Agaricomycotina</taxon>
        <taxon>Agaricomycetes</taxon>
        <taxon>Agaricomycetidae</taxon>
        <taxon>Boletales</taxon>
        <taxon>Coniophorineae</taxon>
        <taxon>Hygrophoropsidaceae</taxon>
        <taxon>Hygrophoropsis</taxon>
    </lineage>
</organism>
<comment type="caution">
    <text evidence="1">The sequence shown here is derived from an EMBL/GenBank/DDBJ whole genome shotgun (WGS) entry which is preliminary data.</text>
</comment>
<keyword evidence="2" id="KW-1185">Reference proteome</keyword>
<sequence>MNFLPQEPSNHGKSPSTPSSRKVASHQKHTASTSGPTRVLSSLDPSFRSSPTSCQFPKDGSRFTGSQSSSASDPSFSALKTSHRSGFGVGKLASVLSRSSKSNSVSVSSQPTQIPIARSRSIAETDYEPPVLPIPHHPPLASSLRRPRTAPHSPSQLSEIHTRADHGLSKNITVNKPSLHSSSGFSQYSSPSDTDASSRSRGTRQSLPPRRPCVPAIDVAASPISPNSHTYSTPDSQHSFSPNIHSARTSASQLASEESLSQSPHQPSPTSRGREHRQRNVLRRKPSGSLKAVSASKEKEESRPPHGLTIPSSLIPGKRSTLPASPTFSAFTSSNARTNSRDSRGEPLASSLTPARAVVHAYKQQEMQRENLNPISSKPEEYMVELLGSSQEGSDAAAKSPTPYYTVFGHTSDRVVPAGGPGDRWHGYESHVIAEHRARSEHPDHGGRSLTRKVSARFKKATGGILQSEESPSGKPTSSHRGRPSLQNVPLSLSTERHRPGGHSMDYVEFHSPENTWSDSAHGGPFETDAMRCGNAKHGKDNAGEGGKIWKLVKRISTGGLRERFQAEKAPPPVPAIPKELLANVHHPPNDDSGLERIMSSPFNGHQPKQRQPSTPRPATAPRNIPPPRPSMATTSSSPNSSEVASTRFFNRTHSAKSSISSYGEEVRPPPMPDLMLDRHIIPRQELLRLAHEDENSQESSRSRSPHRPASASVDNGTLASPQESFTTPRKVGAPIGSEGIKRISSTPTQSPLGPSFSTTDPINTFTPPKKSRSDGSHSIPVELASQIIAGASLTPPPPRPTRSLLRALGASPKSEIVASETLSNLNVNEASPNRSSYRVSSGAHSNASTAKGRPRSNSFNSATPTNSDDSQLRSALTFRELDAPRRPPLSEQEKAEIWDSLLERSAQAGGTLHLSGGGGGLMSDHMRFSNYSELL</sequence>
<name>A0ACB8A9P7_9AGAM</name>
<dbReference type="EMBL" id="MU267723">
    <property type="protein sequence ID" value="KAH7910191.1"/>
    <property type="molecule type" value="Genomic_DNA"/>
</dbReference>
<accession>A0ACB8A9P7</accession>
<dbReference type="Proteomes" id="UP000790377">
    <property type="component" value="Unassembled WGS sequence"/>
</dbReference>
<gene>
    <name evidence="1" type="ORF">BJ138DRAFT_1114302</name>
</gene>
<evidence type="ECO:0000313" key="2">
    <source>
        <dbReference type="Proteomes" id="UP000790377"/>
    </source>
</evidence>
<protein>
    <submittedName>
        <fullName evidence="1">Uncharacterized protein</fullName>
    </submittedName>
</protein>
<evidence type="ECO:0000313" key="1">
    <source>
        <dbReference type="EMBL" id="KAH7910191.1"/>
    </source>
</evidence>